<reference evidence="2 3" key="2">
    <citation type="submission" date="2007-04" db="EMBL/GenBank/DDBJ databases">
        <authorList>
            <person name="Fulton L."/>
            <person name="Clifton S."/>
            <person name="Fulton B."/>
            <person name="Xu J."/>
            <person name="Minx P."/>
            <person name="Mardis E.R."/>
            <person name="Wilson R.K."/>
        </authorList>
    </citation>
    <scope>NUCLEOTIDE SEQUENCE [LARGE SCALE GENOMIC DNA]</scope>
    <source>
        <strain evidence="3">ATCC 25986 / DSM 3979 / JCM 10188 / KCTC 3647 / NCTC 11838 / VPI 1003</strain>
    </source>
</reference>
<comment type="caution">
    <text evidence="2">The sequence shown here is derived from an EMBL/GenBank/DDBJ whole genome shotgun (WGS) entry which is preliminary data.</text>
</comment>
<proteinExistence type="predicted"/>
<feature type="region of interest" description="Disordered" evidence="1">
    <location>
        <begin position="1"/>
        <end position="40"/>
    </location>
</feature>
<name>A4EAD2_COLAA</name>
<sequence>MKPTAVHEGQNAASGSRQPLADSTAKTIAPGNTIEVSMIT</sequence>
<organism evidence="2 3">
    <name type="scientific">Collinsella aerofaciens (strain ATCC 25986 / DSM 3979 / JCM 10188 / KCTC 3647 / NCTC 11838 / VPI 1003)</name>
    <dbReference type="NCBI Taxonomy" id="411903"/>
    <lineage>
        <taxon>Bacteria</taxon>
        <taxon>Bacillati</taxon>
        <taxon>Actinomycetota</taxon>
        <taxon>Coriobacteriia</taxon>
        <taxon>Coriobacteriales</taxon>
        <taxon>Coriobacteriaceae</taxon>
        <taxon>Collinsella</taxon>
    </lineage>
</organism>
<dbReference type="EMBL" id="AAVN02000005">
    <property type="protein sequence ID" value="EBA39455.1"/>
    <property type="molecule type" value="Genomic_DNA"/>
</dbReference>
<evidence type="ECO:0000313" key="3">
    <source>
        <dbReference type="Proteomes" id="UP000002979"/>
    </source>
</evidence>
<evidence type="ECO:0000256" key="1">
    <source>
        <dbReference type="SAM" id="MobiDB-lite"/>
    </source>
</evidence>
<evidence type="ECO:0000313" key="2">
    <source>
        <dbReference type="EMBL" id="EBA39455.1"/>
    </source>
</evidence>
<dbReference type="Proteomes" id="UP000002979">
    <property type="component" value="Unassembled WGS sequence"/>
</dbReference>
<dbReference type="AlphaFoldDB" id="A4EAD2"/>
<accession>A4EAD2</accession>
<protein>
    <submittedName>
        <fullName evidence="2">Uncharacterized protein</fullName>
    </submittedName>
</protein>
<gene>
    <name evidence="2" type="ORF">COLAER_01388</name>
</gene>
<reference evidence="2 3" key="1">
    <citation type="submission" date="2007-01" db="EMBL/GenBank/DDBJ databases">
        <title>Draft genome sequence of Collinsella aerofaciens (ATCC 25986).</title>
        <authorList>
            <person name="Sudarsanam P."/>
            <person name="Ley R."/>
            <person name="Guruge J."/>
            <person name="Turnbaugh P.J."/>
            <person name="Mahowald M."/>
            <person name="Liep D."/>
            <person name="Gordon J."/>
        </authorList>
    </citation>
    <scope>NUCLEOTIDE SEQUENCE [LARGE SCALE GENOMIC DNA]</scope>
    <source>
        <strain evidence="3">ATCC 25986 / DSM 3979 / JCM 10188 / KCTC 3647 / NCTC 11838 / VPI 1003</strain>
    </source>
</reference>